<dbReference type="Proteomes" id="UP000664521">
    <property type="component" value="Unassembled WGS sequence"/>
</dbReference>
<sequence>MSVFTFLTLQILLIIAVALKCTAVPLGETLIKRSTLSGAAVVIGAGTYPRANKLSDGSILGVYTAFLGGNNVITTVKSSDNGASWQSLGTVTSGASNANDIDNPYVLQLPSGRVLCAFRNHSKNPNTGAYTYFRITVTSSDDKGKTWAYLSTPASDVGPVHGNWEPFLRLASDGSLQIYYSRENSAEDQDSMERFSNDGGKTWSSAQTISGTSITARDGMIGVASISGPKLMAVFESESTGIFNVMSITSADDGPSKKTWTNRRTVYASIGTGNSAGAPQIINVGGSLVVSFQTSEDSNLGKTGAYTSHTAAKVVSSSDGGNTWGNKLTVSAEQSAWPGLLDLDKSSFLTLVDHEGAKSQKVAL</sequence>
<evidence type="ECO:0000313" key="4">
    <source>
        <dbReference type="EMBL" id="CAF9936863.1"/>
    </source>
</evidence>
<dbReference type="OrthoDB" id="2739686at2759"/>
<evidence type="ECO:0000256" key="1">
    <source>
        <dbReference type="SAM" id="MobiDB-lite"/>
    </source>
</evidence>
<feature type="chain" id="PRO_5034609883" description="Sialidase domain-containing protein" evidence="2">
    <location>
        <begin position="24"/>
        <end position="364"/>
    </location>
</feature>
<feature type="region of interest" description="Disordered" evidence="1">
    <location>
        <begin position="187"/>
        <end position="206"/>
    </location>
</feature>
<dbReference type="InterPro" id="IPR011040">
    <property type="entry name" value="Sialidase"/>
</dbReference>
<keyword evidence="5" id="KW-1185">Reference proteome</keyword>
<keyword evidence="2" id="KW-0732">Signal</keyword>
<dbReference type="PANTHER" id="PTHR38792:SF3">
    <property type="entry name" value="BNR_ASP-BOX REPEAT DOMAIN PROTEIN (AFU_ORTHOLOGUE AFUA_7G06430)-RELATED"/>
    <property type="match status" value="1"/>
</dbReference>
<feature type="signal peptide" evidence="2">
    <location>
        <begin position="1"/>
        <end position="23"/>
    </location>
</feature>
<dbReference type="PANTHER" id="PTHR38792">
    <property type="entry name" value="BNR/ASP-BOX REPEAT DOMAIN PROTEIN (AFU_ORTHOLOGUE AFUA_7G06430)-RELATED"/>
    <property type="match status" value="1"/>
</dbReference>
<dbReference type="CDD" id="cd15482">
    <property type="entry name" value="Sialidase_non-viral"/>
    <property type="match status" value="1"/>
</dbReference>
<comment type="caution">
    <text evidence="4">The sequence shown here is derived from an EMBL/GenBank/DDBJ whole genome shotgun (WGS) entry which is preliminary data.</text>
</comment>
<dbReference type="EMBL" id="CAJPDS010000095">
    <property type="protein sequence ID" value="CAF9936863.1"/>
    <property type="molecule type" value="Genomic_DNA"/>
</dbReference>
<feature type="domain" description="Sialidase" evidence="3">
    <location>
        <begin position="72"/>
        <end position="209"/>
    </location>
</feature>
<name>A0A8H3IXG0_9LECA</name>
<organism evidence="4 5">
    <name type="scientific">Heterodermia speciosa</name>
    <dbReference type="NCBI Taxonomy" id="116794"/>
    <lineage>
        <taxon>Eukaryota</taxon>
        <taxon>Fungi</taxon>
        <taxon>Dikarya</taxon>
        <taxon>Ascomycota</taxon>
        <taxon>Pezizomycotina</taxon>
        <taxon>Lecanoromycetes</taxon>
        <taxon>OSLEUM clade</taxon>
        <taxon>Lecanoromycetidae</taxon>
        <taxon>Caliciales</taxon>
        <taxon>Physciaceae</taxon>
        <taxon>Heterodermia</taxon>
    </lineage>
</organism>
<dbReference type="SUPFAM" id="SSF50939">
    <property type="entry name" value="Sialidases"/>
    <property type="match status" value="1"/>
</dbReference>
<accession>A0A8H3IXG0</accession>
<dbReference type="AlphaFoldDB" id="A0A8H3IXG0"/>
<dbReference type="InterPro" id="IPR036278">
    <property type="entry name" value="Sialidase_sf"/>
</dbReference>
<dbReference type="Gene3D" id="2.120.10.10">
    <property type="match status" value="1"/>
</dbReference>
<dbReference type="Pfam" id="PF13088">
    <property type="entry name" value="BNR_2"/>
    <property type="match status" value="1"/>
</dbReference>
<evidence type="ECO:0000259" key="3">
    <source>
        <dbReference type="Pfam" id="PF13088"/>
    </source>
</evidence>
<evidence type="ECO:0000256" key="2">
    <source>
        <dbReference type="SAM" id="SignalP"/>
    </source>
</evidence>
<reference evidence="4" key="1">
    <citation type="submission" date="2021-03" db="EMBL/GenBank/DDBJ databases">
        <authorList>
            <person name="Tagirdzhanova G."/>
        </authorList>
    </citation>
    <scope>NUCLEOTIDE SEQUENCE</scope>
</reference>
<protein>
    <recommendedName>
        <fullName evidence="3">Sialidase domain-containing protein</fullName>
    </recommendedName>
</protein>
<proteinExistence type="predicted"/>
<gene>
    <name evidence="4" type="ORF">HETSPECPRED_010484</name>
</gene>
<evidence type="ECO:0000313" key="5">
    <source>
        <dbReference type="Proteomes" id="UP000664521"/>
    </source>
</evidence>